<dbReference type="AlphaFoldDB" id="A0A813H5W0"/>
<accession>A0A813H5W0</accession>
<evidence type="ECO:0000313" key="2">
    <source>
        <dbReference type="EMBL" id="CAE8632993.1"/>
    </source>
</evidence>
<dbReference type="Proteomes" id="UP000654075">
    <property type="component" value="Unassembled WGS sequence"/>
</dbReference>
<feature type="signal peptide" evidence="1">
    <location>
        <begin position="1"/>
        <end position="18"/>
    </location>
</feature>
<keyword evidence="1" id="KW-0732">Signal</keyword>
<organism evidence="2 3">
    <name type="scientific">Polarella glacialis</name>
    <name type="common">Dinoflagellate</name>
    <dbReference type="NCBI Taxonomy" id="89957"/>
    <lineage>
        <taxon>Eukaryota</taxon>
        <taxon>Sar</taxon>
        <taxon>Alveolata</taxon>
        <taxon>Dinophyceae</taxon>
        <taxon>Suessiales</taxon>
        <taxon>Suessiaceae</taxon>
        <taxon>Polarella</taxon>
    </lineage>
</organism>
<protein>
    <recommendedName>
        <fullName evidence="4">Cellulase</fullName>
    </recommendedName>
</protein>
<proteinExistence type="predicted"/>
<name>A0A813H5W0_POLGL</name>
<evidence type="ECO:0000313" key="3">
    <source>
        <dbReference type="Proteomes" id="UP000654075"/>
    </source>
</evidence>
<evidence type="ECO:0008006" key="4">
    <source>
        <dbReference type="Google" id="ProtNLM"/>
    </source>
</evidence>
<reference evidence="2" key="1">
    <citation type="submission" date="2021-02" db="EMBL/GenBank/DDBJ databases">
        <authorList>
            <person name="Dougan E. K."/>
            <person name="Rhodes N."/>
            <person name="Thang M."/>
            <person name="Chan C."/>
        </authorList>
    </citation>
    <scope>NUCLEOTIDE SEQUENCE</scope>
</reference>
<feature type="chain" id="PRO_5032994780" description="Cellulase" evidence="1">
    <location>
        <begin position="19"/>
        <end position="271"/>
    </location>
</feature>
<evidence type="ECO:0000256" key="1">
    <source>
        <dbReference type="SAM" id="SignalP"/>
    </source>
</evidence>
<dbReference type="EMBL" id="CAJNNV010030582">
    <property type="protein sequence ID" value="CAE8632993.1"/>
    <property type="molecule type" value="Genomic_DNA"/>
</dbReference>
<gene>
    <name evidence="2" type="ORF">PGLA1383_LOCUS48910</name>
</gene>
<comment type="caution">
    <text evidence="2">The sequence shown here is derived from an EMBL/GenBank/DDBJ whole genome shotgun (WGS) entry which is preliminary data.</text>
</comment>
<sequence>MAAFAVLATAIRLGYVLAAASDEENCLLQAGAHKLTAHRGINIVAADRGEIQMADWLKKECYPGAEAGHLWHTWGDRVRPCVGQITDGEIQALEQSQHFCPHARGQESESAREQGGQNWCQRDGNLADQTCIYQANGIFDQKASEAAAPGLYAEYAEMRYGDPLYAYPPGSDLEKANAPRSPAFINVNQLYEDGQDKMIIWAGQCPLEGPELETNLPKEKHANVCSWLGFIKEKGVKLLISLAPNPAEIAESNSKPRCHDYVLDMTNKAFA</sequence>
<keyword evidence="3" id="KW-1185">Reference proteome</keyword>